<gene>
    <name evidence="2" type="ORF">GCM10007028_06770</name>
</gene>
<dbReference type="Gene3D" id="2.60.120.560">
    <property type="entry name" value="Exo-inulinase, domain 1"/>
    <property type="match status" value="1"/>
</dbReference>
<evidence type="ECO:0000313" key="2">
    <source>
        <dbReference type="EMBL" id="GGZ72052.1"/>
    </source>
</evidence>
<evidence type="ECO:0000313" key="3">
    <source>
        <dbReference type="Proteomes" id="UP000636004"/>
    </source>
</evidence>
<sequence length="430" mass="50024">MIEREYLKYCLDAIEKKLDWKPSSNWTESDFKRLANIISEESNISISSHTLKRLYGKLAYKAYYNPQIATKDALVKFLGYSDWQSFVITKKQQDNTSVSQEYKVAQKNSVKWYYVLLGALFLLTVMVVFQSQKDYGSKNANDFYKFKVIDSIGTVPFTIRVDYNLSKFNSDSSQIDFGVNHPIRGRQIVIADTSRYIHNFTYQIPGYYDIELLRSSEVIASKRILAKSKGWNSYFLSEANKDAYWIDNEIKHKDSSGHLYFSPKLLKQQGFDTNSVYYITNRLYKNFDIDGDNFELLTRFKNSNNLGGITCYDFILRLICANNFNYLKLMEAGCSQFSGIKIGDKVFEGTYEDLSSFSFDKNRWNILRLAVKNNKVKIIINDKLIYEFQYEASNGQILGLEQVFKGSGSIDYIYIKDLNTNKEFVEHFNL</sequence>
<evidence type="ECO:0000256" key="1">
    <source>
        <dbReference type="SAM" id="Phobius"/>
    </source>
</evidence>
<keyword evidence="1" id="KW-0472">Membrane</keyword>
<comment type="caution">
    <text evidence="2">The sequence shown here is derived from an EMBL/GenBank/DDBJ whole genome shotgun (WGS) entry which is preliminary data.</text>
</comment>
<keyword evidence="1" id="KW-0812">Transmembrane</keyword>
<feature type="transmembrane region" description="Helical" evidence="1">
    <location>
        <begin position="112"/>
        <end position="129"/>
    </location>
</feature>
<dbReference type="RefSeq" id="WP_189359343.1">
    <property type="nucleotide sequence ID" value="NZ_BMWZ01000001.1"/>
</dbReference>
<keyword evidence="1" id="KW-1133">Transmembrane helix</keyword>
<organism evidence="2 3">
    <name type="scientific">Algibacter mikhailovii</name>
    <dbReference type="NCBI Taxonomy" id="425498"/>
    <lineage>
        <taxon>Bacteria</taxon>
        <taxon>Pseudomonadati</taxon>
        <taxon>Bacteroidota</taxon>
        <taxon>Flavobacteriia</taxon>
        <taxon>Flavobacteriales</taxon>
        <taxon>Flavobacteriaceae</taxon>
        <taxon>Algibacter</taxon>
    </lineage>
</organism>
<name>A0A918V774_9FLAO</name>
<reference evidence="2" key="1">
    <citation type="journal article" date="2014" name="Int. J. Syst. Evol. Microbiol.">
        <title>Complete genome sequence of Corynebacterium casei LMG S-19264T (=DSM 44701T), isolated from a smear-ripened cheese.</title>
        <authorList>
            <consortium name="US DOE Joint Genome Institute (JGI-PGF)"/>
            <person name="Walter F."/>
            <person name="Albersmeier A."/>
            <person name="Kalinowski J."/>
            <person name="Ruckert C."/>
        </authorList>
    </citation>
    <scope>NUCLEOTIDE SEQUENCE</scope>
    <source>
        <strain evidence="2">KCTC 12710</strain>
    </source>
</reference>
<accession>A0A918V774</accession>
<keyword evidence="3" id="KW-1185">Reference proteome</keyword>
<reference evidence="2" key="2">
    <citation type="submission" date="2020-09" db="EMBL/GenBank/DDBJ databases">
        <authorList>
            <person name="Sun Q."/>
            <person name="Kim S."/>
        </authorList>
    </citation>
    <scope>NUCLEOTIDE SEQUENCE</scope>
    <source>
        <strain evidence="2">KCTC 12710</strain>
    </source>
</reference>
<dbReference type="EMBL" id="BMWZ01000001">
    <property type="protein sequence ID" value="GGZ72052.1"/>
    <property type="molecule type" value="Genomic_DNA"/>
</dbReference>
<dbReference type="Proteomes" id="UP000636004">
    <property type="component" value="Unassembled WGS sequence"/>
</dbReference>
<dbReference type="AlphaFoldDB" id="A0A918V774"/>
<protein>
    <submittedName>
        <fullName evidence="2">Uncharacterized protein</fullName>
    </submittedName>
</protein>
<proteinExistence type="predicted"/>